<dbReference type="InterPro" id="IPR051313">
    <property type="entry name" value="Bact_iron-sidero_bind"/>
</dbReference>
<dbReference type="SUPFAM" id="SSF53807">
    <property type="entry name" value="Helical backbone' metal receptor"/>
    <property type="match status" value="1"/>
</dbReference>
<dbReference type="Proteomes" id="UP000236214">
    <property type="component" value="Unassembled WGS sequence"/>
</dbReference>
<comment type="similarity">
    <text evidence="2">Belongs to the bacterial solute-binding protein 8 family.</text>
</comment>
<dbReference type="PROSITE" id="PS50983">
    <property type="entry name" value="FE_B12_PBP"/>
    <property type="match status" value="1"/>
</dbReference>
<dbReference type="Gene3D" id="3.40.50.1980">
    <property type="entry name" value="Nitrogenase molybdenum iron protein domain"/>
    <property type="match status" value="2"/>
</dbReference>
<dbReference type="InterPro" id="IPR002491">
    <property type="entry name" value="ABC_transptr_periplasmic_BD"/>
</dbReference>
<keyword evidence="4" id="KW-0732">Signal</keyword>
<dbReference type="RefSeq" id="WP_014125430.1">
    <property type="nucleotide sequence ID" value="NZ_BAABQP010000021.1"/>
</dbReference>
<dbReference type="GO" id="GO:0030288">
    <property type="term" value="C:outer membrane-bounded periplasmic space"/>
    <property type="evidence" value="ECO:0007669"/>
    <property type="project" value="TreeGrafter"/>
</dbReference>
<keyword evidence="3" id="KW-0813">Transport</keyword>
<dbReference type="EMBL" id="BDEC01000008">
    <property type="protein sequence ID" value="GBD67438.1"/>
    <property type="molecule type" value="Genomic_DNA"/>
</dbReference>
<gene>
    <name evidence="5" type="ORF">TEHN7118_0244</name>
</gene>
<evidence type="ECO:0000313" key="5">
    <source>
        <dbReference type="EMBL" id="GBD67438.1"/>
    </source>
</evidence>
<dbReference type="PANTHER" id="PTHR30532">
    <property type="entry name" value="IRON III DICITRATE-BINDING PERIPLASMIC PROTEIN"/>
    <property type="match status" value="1"/>
</dbReference>
<dbReference type="Pfam" id="PF01497">
    <property type="entry name" value="Peripla_BP_2"/>
    <property type="match status" value="1"/>
</dbReference>
<proteinExistence type="inferred from homology"/>
<comment type="subcellular location">
    <subcellularLocation>
        <location evidence="1">Cell envelope</location>
    </subcellularLocation>
</comment>
<comment type="caution">
    <text evidence="5">The sequence shown here is derived from an EMBL/GenBank/DDBJ whole genome shotgun (WGS) entry which is preliminary data.</text>
</comment>
<keyword evidence="6" id="KW-1185">Reference proteome</keyword>
<dbReference type="PROSITE" id="PS51257">
    <property type="entry name" value="PROKAR_LIPOPROTEIN"/>
    <property type="match status" value="1"/>
</dbReference>
<evidence type="ECO:0000256" key="3">
    <source>
        <dbReference type="ARBA" id="ARBA00022448"/>
    </source>
</evidence>
<name>A0A2H6CZK5_TETHA</name>
<dbReference type="PANTHER" id="PTHR30532:SF1">
    <property type="entry name" value="IRON(3+)-HYDROXAMATE-BINDING PROTEIN FHUD"/>
    <property type="match status" value="1"/>
</dbReference>
<evidence type="ECO:0000256" key="2">
    <source>
        <dbReference type="ARBA" id="ARBA00008814"/>
    </source>
</evidence>
<accession>A0A2H6CZK5</accession>
<evidence type="ECO:0000313" key="6">
    <source>
        <dbReference type="Proteomes" id="UP000236214"/>
    </source>
</evidence>
<sequence length="312" mass="35546">MIKRVLPFTMLCLFAVFLVSCENSNSSTDSDTNAETQTRTLTDAQDNEVEIPDQAERIIAPYLEDYLIALDEQPVAQWTVGEGQIQEYLQDDLKDIPTINFDLPYEDVLNFEPDLLLIESDATVEGGKYEEYEKIAPTYVVKNGEDISWEERLEDLGQVFDKKEQAEKVETNYQEEVTKAQDQLQNEIDGNSVAVIWVTNNSAFMVAKDRSSGRLLYEDLGFEVPELTQEISEDAEADWTQVSLESLSQLDADYLFLVNSDESAEMFDDPLWNNIPAVENDQLFEFGPDSSWLYNGPIAYTQMLDDVKESLE</sequence>
<organism evidence="5 6">
    <name type="scientific">Tetragenococcus halophilus subsp. halophilus</name>
    <dbReference type="NCBI Taxonomy" id="1513897"/>
    <lineage>
        <taxon>Bacteria</taxon>
        <taxon>Bacillati</taxon>
        <taxon>Bacillota</taxon>
        <taxon>Bacilli</taxon>
        <taxon>Lactobacillales</taxon>
        <taxon>Enterococcaceae</taxon>
        <taxon>Tetragenococcus</taxon>
    </lineage>
</organism>
<evidence type="ECO:0000256" key="4">
    <source>
        <dbReference type="ARBA" id="ARBA00022729"/>
    </source>
</evidence>
<evidence type="ECO:0000256" key="1">
    <source>
        <dbReference type="ARBA" id="ARBA00004196"/>
    </source>
</evidence>
<protein>
    <submittedName>
        <fullName evidence="5">Putative ABC transporter substrate-binding protein</fullName>
    </submittedName>
</protein>
<reference evidence="5 6" key="1">
    <citation type="submission" date="2016-05" db="EMBL/GenBank/DDBJ databases">
        <title>Whole genome sequencing of Tetragenococcus halophilus subsp. halophilus NISL 7118.</title>
        <authorList>
            <person name="Shiwa Y."/>
            <person name="Nishimura I."/>
            <person name="Yoshikawa H."/>
            <person name="Koyama Y."/>
            <person name="Oguma T."/>
        </authorList>
    </citation>
    <scope>NUCLEOTIDE SEQUENCE [LARGE SCALE GENOMIC DNA]</scope>
    <source>
        <strain evidence="5 6">NISL 7118</strain>
    </source>
</reference>
<dbReference type="GO" id="GO:1901678">
    <property type="term" value="P:iron coordination entity transport"/>
    <property type="evidence" value="ECO:0007669"/>
    <property type="project" value="UniProtKB-ARBA"/>
</dbReference>
<dbReference type="AlphaFoldDB" id="A0A2H6CZK5"/>